<dbReference type="PROSITE" id="PS51272">
    <property type="entry name" value="SLH"/>
    <property type="match status" value="1"/>
</dbReference>
<dbReference type="EMBL" id="FLUN01000001">
    <property type="protein sequence ID" value="SBW05203.1"/>
    <property type="molecule type" value="Genomic_DNA"/>
</dbReference>
<dbReference type="InterPro" id="IPR001119">
    <property type="entry name" value="SLH_dom"/>
</dbReference>
<protein>
    <recommendedName>
        <fullName evidence="3">SLH domain-containing protein</fullName>
    </recommendedName>
</protein>
<organism evidence="4">
    <name type="scientific">uncultured Eubacteriales bacterium</name>
    <dbReference type="NCBI Taxonomy" id="172733"/>
    <lineage>
        <taxon>Bacteria</taxon>
        <taxon>Bacillati</taxon>
        <taxon>Bacillota</taxon>
        <taxon>Clostridia</taxon>
        <taxon>Eubacteriales</taxon>
        <taxon>environmental samples</taxon>
    </lineage>
</organism>
<name>A0A212K0L6_9FIRM</name>
<dbReference type="AlphaFoldDB" id="A0A212K0L6"/>
<feature type="signal peptide" evidence="2">
    <location>
        <begin position="1"/>
        <end position="22"/>
    </location>
</feature>
<evidence type="ECO:0000256" key="1">
    <source>
        <dbReference type="ARBA" id="ARBA00022737"/>
    </source>
</evidence>
<feature type="chain" id="PRO_5012058242" description="SLH domain-containing protein" evidence="2">
    <location>
        <begin position="23"/>
        <end position="381"/>
    </location>
</feature>
<evidence type="ECO:0000256" key="2">
    <source>
        <dbReference type="SAM" id="SignalP"/>
    </source>
</evidence>
<gene>
    <name evidence="4" type="ORF">KL86CLO1_12002</name>
</gene>
<feature type="domain" description="SLH" evidence="3">
    <location>
        <begin position="235"/>
        <end position="300"/>
    </location>
</feature>
<keyword evidence="1" id="KW-0677">Repeat</keyword>
<evidence type="ECO:0000259" key="3">
    <source>
        <dbReference type="PROSITE" id="PS51272"/>
    </source>
</evidence>
<evidence type="ECO:0000313" key="4">
    <source>
        <dbReference type="EMBL" id="SBW05203.1"/>
    </source>
</evidence>
<reference evidence="4" key="1">
    <citation type="submission" date="2016-04" db="EMBL/GenBank/DDBJ databases">
        <authorList>
            <person name="Evans L.H."/>
            <person name="Alamgir A."/>
            <person name="Owens N."/>
            <person name="Weber N.D."/>
            <person name="Virtaneva K."/>
            <person name="Barbian K."/>
            <person name="Babar A."/>
            <person name="Rosenke K."/>
        </authorList>
    </citation>
    <scope>NUCLEOTIDE SEQUENCE</scope>
    <source>
        <strain evidence="4">86</strain>
    </source>
</reference>
<accession>A0A212K0L6</accession>
<keyword evidence="2" id="KW-0732">Signal</keyword>
<sequence length="381" mass="40117">MKKLAAFLLAGLILLGGAAALAAGGSASDPLITQSYITGTYIPATVTTAAGRMDTALTRAYDDAAARLKAQADLYLAKAGAMTGGEGYASTFTEKRFKRGDIITFDTGSQVLLLAGSAALSYDKGAAVDATAGMAASAGAAMEVRHRYLAAEDSLCRVTVTSDTAVISLQGYYALTSSSETDYNELADALKAMGLFKGTGTAYGDGYDLEQTPTRIEGLVLFLRLIGEEKAALAYTGTNPFTDVPDWARQYVAYAYAKGYTKGVDEDLMRFGTTNIISSGEYLTFLLRALGYQDSGTSPDFTWDTALDRAKDLGVITTGERALFDPAKPFFRAQTAYLSYYALSASRKAGGTLQNALISAGAMTQTQAEQAKAGVTGARLR</sequence>
<proteinExistence type="predicted"/>